<evidence type="ECO:0000256" key="2">
    <source>
        <dbReference type="ARBA" id="ARBA00004792"/>
    </source>
</evidence>
<dbReference type="SUPFAM" id="SSF50129">
    <property type="entry name" value="GroES-like"/>
    <property type="match status" value="1"/>
</dbReference>
<feature type="region of interest" description="N-terminal hotdog fold" evidence="9">
    <location>
        <begin position="908"/>
        <end position="1026"/>
    </location>
</feature>
<evidence type="ECO:0000313" key="12">
    <source>
        <dbReference type="EMBL" id="OLF05652.1"/>
    </source>
</evidence>
<dbReference type="InterPro" id="IPR013154">
    <property type="entry name" value="ADH-like_N"/>
</dbReference>
<gene>
    <name evidence="12" type="ORF">BU204_36975</name>
</gene>
<keyword evidence="4" id="KW-0597">Phosphoprotein</keyword>
<dbReference type="SMART" id="SM00826">
    <property type="entry name" value="PKS_DH"/>
    <property type="match status" value="1"/>
</dbReference>
<sequence length="1901" mass="197029">MTTTEDKLREHLKWVTTELRTTRRRLDEETARAAEPIAVVAMGCRFPGGVRSPEDLWRLVREGRDAVAPLPDDRGWNLAALYHPDPDQPGRTYVREGGFLADAGDFDAELFGMSPREALATDPQQRLLLEVAWETVERGGIDPLSLRGSRTGVFAGVMYHDYASRVTTVPEGLEGYLGNGSAGSIASGRVAYTLGLEGPAVTIDTACSSALVALHLAARSLRQGECSLALAGGVTVMSTPRLLVEFSRQRGLAPDGRSKAFAASADGFGAGEGIGLLLLERLSDARANGHPVLAVLRGSAVNSDGASNGLTAPNGPAQERVIAAALAAAGLTPADVDLLEAHGTGTPLGDPIEAQALLATYGQGRDRPALLASVKSNLGHTQAAAGVAGVIKVVSALRHGVVPATLHVAEPSPHIDWSAGAIELATRTLPWPEVDRPRRAAVSSFGASGTNAHVVLEQVAEVEPEPRENPDGVLPWPLAAHTAEALADLGGLLSEVDHRADDVGFTLATARAALPHRAVLLAEETAGFRTALAALAEDGAAPGLVRGTVVPDADRAVFTFPGQGAQWVGMGLELLDDPVFSARIDECAAALSSFVDWDLRAVLADEAALARVDVVQPALWAVMVSLAALWIRHGVRPAAVVGHSQGEIAAACVAGALSLEDGARVVALRSRALTEIDGLGGMVSVPLPADEVPAIAGLSVAAVNGPHTTVVSGDVAAVAAVLAAVPGAKRVPVGYASHSAHVEAVRDRLLAELAPVTPRPAAVPLYSTVTGTRVDTTTMDAGYWYRSLRERVEFATATDALLGARHGVFVEIGPHPVLTASVEETAHAAGREVAVLGTLRRDDGGPTRFLRSLAEAYTRGVAVDWRPLFPAARRVDLPTYPFQRRRYWLTGDAAPGDLTAVGLRPGGHPLLGAAVELAADDGLLLTGTLSVAAHPWLADHAVDGRVLLPGVATADLVLHAGRQLGCDRLAELTLHAPIPVPDHGEVRVQVAVGAPDDTGGRPVTVHHAAGAAAWARAAVGRLTESAGLPAPAEPPAGDALPVEGYYARLDGTGFAYGPAFRGLRSARSTGDTVHAEVTLPDGVDTDGFAVHPALLDAALHPLGLGVLGLEGRQLPFALTGVELAPTRARAARVRLRSVGPGAVSVLVADEHGTPIASVESLVLRPVTGVSARPDALHRVEWTALPDEPAGAAPRTATVTSAADLAALTDPPQVVLARLPEAAADPVAAAHALTHQALELLRSWLAEPTFAGSRLVFLTERAVAAGPEEDVPDLGTAPVWGLVRSAQTEHPDRFGLVDLDGTDRSLAALPAALASGEPQLAVRDGQARRARLARVADPVVPTPGTRLDVTRRGTLEDLTTVAAPEAIAPLRPGEVRIELRAAGLNFRDVVLALGVVPGERVMGSEGAGVVTEVGADVGDLAPGDRVFGLFPGAFAPLVVSDRRTVARMPEGWSFEQAASVPIVFLTAYRGLCDLAGLRAGESVLVHAAAGGVGMAAVQLARHLGAEVYGTASPGKWAATGLDESHLASSRDLAFADTVRAGTGGRGVDVVLNSLAGEFVDASVDLLAPGGRFLEMGKTDLRDPDEVPGYRAFDLSDAGQDRIGEMLTEVLALFAAGALHHLPTRAWHVGQATEALRTLAQARHTGKLVLRLPRPLDPYGTVLVTGGTGTLGRLVARHLATVHGVRSLVLVSRGGGEIGDLADLGAEIRVVAADAADRDVLAEVLAGIPRLTGIVHAAGVLDDGVVTALRPEQVDRVLRAKVDAAWHLHELTRDRDLAAFVLFSSAAGTLGGAGQANYAAANAFLDALAHHRRAAGLAATSLAWGYWTERSGMTGHLGAADRERMTRSGVLGLSTPDALALFDAALTGPDPALVPARLDTAAGRDTVAPLLRGLVRRAAAPAA</sequence>
<comment type="pathway">
    <text evidence="2">Antibiotic biosynthesis.</text>
</comment>
<dbReference type="InterPro" id="IPR049552">
    <property type="entry name" value="PKS_DH_N"/>
</dbReference>
<dbReference type="PROSITE" id="PS52004">
    <property type="entry name" value="KS3_2"/>
    <property type="match status" value="1"/>
</dbReference>
<accession>A0A1Q8BUA0</accession>
<reference evidence="12 13" key="1">
    <citation type="submission" date="2016-12" db="EMBL/GenBank/DDBJ databases">
        <title>The draft genome sequence of Actinophytocola sp. 11-183.</title>
        <authorList>
            <person name="Wang W."/>
            <person name="Yuan L."/>
        </authorList>
    </citation>
    <scope>NUCLEOTIDE SEQUENCE [LARGE SCALE GENOMIC DNA]</scope>
    <source>
        <strain evidence="12 13">11-183</strain>
    </source>
</reference>
<dbReference type="SUPFAM" id="SSF52151">
    <property type="entry name" value="FabD/lysophospholipase-like"/>
    <property type="match status" value="1"/>
</dbReference>
<dbReference type="GO" id="GO:0006633">
    <property type="term" value="P:fatty acid biosynthetic process"/>
    <property type="evidence" value="ECO:0007669"/>
    <property type="project" value="InterPro"/>
</dbReference>
<dbReference type="Gene3D" id="3.40.50.11460">
    <property type="match status" value="1"/>
</dbReference>
<dbReference type="Pfam" id="PF16197">
    <property type="entry name" value="KAsynt_C_assoc"/>
    <property type="match status" value="1"/>
</dbReference>
<dbReference type="CDD" id="cd00833">
    <property type="entry name" value="PKS"/>
    <property type="match status" value="1"/>
</dbReference>
<dbReference type="CDD" id="cd08956">
    <property type="entry name" value="KR_3_FAS_SDR_x"/>
    <property type="match status" value="1"/>
</dbReference>
<dbReference type="GO" id="GO:0008270">
    <property type="term" value="F:zinc ion binding"/>
    <property type="evidence" value="ECO:0007669"/>
    <property type="project" value="InterPro"/>
</dbReference>
<dbReference type="InterPro" id="IPR016039">
    <property type="entry name" value="Thiolase-like"/>
</dbReference>
<dbReference type="InterPro" id="IPR018201">
    <property type="entry name" value="Ketoacyl_synth_AS"/>
</dbReference>
<evidence type="ECO:0000256" key="5">
    <source>
        <dbReference type="ARBA" id="ARBA00022679"/>
    </source>
</evidence>
<feature type="active site" description="Proton acceptor; for dehydratase activity" evidence="9">
    <location>
        <position position="940"/>
    </location>
</feature>
<dbReference type="Gene3D" id="3.30.70.3290">
    <property type="match status" value="1"/>
</dbReference>
<dbReference type="Pfam" id="PF13602">
    <property type="entry name" value="ADH_zinc_N_2"/>
    <property type="match status" value="1"/>
</dbReference>
<dbReference type="InterPro" id="IPR014043">
    <property type="entry name" value="Acyl_transferase_dom"/>
</dbReference>
<dbReference type="SUPFAM" id="SSF53901">
    <property type="entry name" value="Thiolase-like"/>
    <property type="match status" value="1"/>
</dbReference>
<dbReference type="SMART" id="SM00827">
    <property type="entry name" value="PKS_AT"/>
    <property type="match status" value="1"/>
</dbReference>
<dbReference type="InterPro" id="IPR014030">
    <property type="entry name" value="Ketoacyl_synth_N"/>
</dbReference>
<dbReference type="Pfam" id="PF22953">
    <property type="entry name" value="SpnB_Rossmann"/>
    <property type="match status" value="1"/>
</dbReference>
<dbReference type="InterPro" id="IPR020807">
    <property type="entry name" value="PKS_DH"/>
</dbReference>
<evidence type="ECO:0000256" key="1">
    <source>
        <dbReference type="ARBA" id="ARBA00001957"/>
    </source>
</evidence>
<dbReference type="OrthoDB" id="9778690at2"/>
<dbReference type="Gene3D" id="3.40.47.10">
    <property type="match status" value="1"/>
</dbReference>
<feature type="non-terminal residue" evidence="12">
    <location>
        <position position="1901"/>
    </location>
</feature>
<dbReference type="GO" id="GO:0030639">
    <property type="term" value="P:polyketide biosynthetic process"/>
    <property type="evidence" value="ECO:0007669"/>
    <property type="project" value="UniProtKB-ARBA"/>
</dbReference>
<evidence type="ECO:0000256" key="3">
    <source>
        <dbReference type="ARBA" id="ARBA00022450"/>
    </source>
</evidence>
<dbReference type="InterPro" id="IPR020843">
    <property type="entry name" value="ER"/>
</dbReference>
<dbReference type="SMART" id="SM00829">
    <property type="entry name" value="PKS_ER"/>
    <property type="match status" value="1"/>
</dbReference>
<dbReference type="Pfam" id="PF08990">
    <property type="entry name" value="Docking"/>
    <property type="match status" value="1"/>
</dbReference>
<dbReference type="Pfam" id="PF00698">
    <property type="entry name" value="Acyl_transf_1"/>
    <property type="match status" value="1"/>
</dbReference>
<dbReference type="Pfam" id="PF14765">
    <property type="entry name" value="PS-DH"/>
    <property type="match status" value="1"/>
</dbReference>
<dbReference type="InterPro" id="IPR036291">
    <property type="entry name" value="NAD(P)-bd_dom_sf"/>
</dbReference>
<keyword evidence="5" id="KW-0808">Transferase</keyword>
<dbReference type="SUPFAM" id="SSF51735">
    <property type="entry name" value="NAD(P)-binding Rossmann-fold domains"/>
    <property type="match status" value="3"/>
</dbReference>
<dbReference type="Pfam" id="PF08240">
    <property type="entry name" value="ADH_N"/>
    <property type="match status" value="1"/>
</dbReference>
<evidence type="ECO:0000256" key="6">
    <source>
        <dbReference type="ARBA" id="ARBA00023194"/>
    </source>
</evidence>
<feature type="domain" description="Ketosynthase family 3 (KS3)" evidence="10">
    <location>
        <begin position="34"/>
        <end position="458"/>
    </location>
</feature>
<dbReference type="InterPro" id="IPR049900">
    <property type="entry name" value="PKS_mFAS_DH"/>
</dbReference>
<dbReference type="InterPro" id="IPR002364">
    <property type="entry name" value="Quin_OxRdtase/zeta-crystal_CS"/>
</dbReference>
<organism evidence="12 13">
    <name type="scientific">Actinophytocola xanthii</name>
    <dbReference type="NCBI Taxonomy" id="1912961"/>
    <lineage>
        <taxon>Bacteria</taxon>
        <taxon>Bacillati</taxon>
        <taxon>Actinomycetota</taxon>
        <taxon>Actinomycetes</taxon>
        <taxon>Pseudonocardiales</taxon>
        <taxon>Pseudonocardiaceae</taxon>
    </lineage>
</organism>
<dbReference type="InterPro" id="IPR050091">
    <property type="entry name" value="PKS_NRPS_Biosynth_Enz"/>
</dbReference>
<dbReference type="InterPro" id="IPR013968">
    <property type="entry name" value="PKS_KR"/>
</dbReference>
<protein>
    <submittedName>
        <fullName evidence="12">Uncharacterized protein</fullName>
    </submittedName>
</protein>
<dbReference type="InterPro" id="IPR049551">
    <property type="entry name" value="PKS_DH_C"/>
</dbReference>
<dbReference type="InterPro" id="IPR057326">
    <property type="entry name" value="KR_dom"/>
</dbReference>
<dbReference type="SMART" id="SM00825">
    <property type="entry name" value="PKS_KS"/>
    <property type="match status" value="1"/>
</dbReference>
<dbReference type="InterPro" id="IPR016036">
    <property type="entry name" value="Malonyl_transacylase_ACP-bd"/>
</dbReference>
<evidence type="ECO:0000259" key="11">
    <source>
        <dbReference type="PROSITE" id="PS52019"/>
    </source>
</evidence>
<dbReference type="InterPro" id="IPR032821">
    <property type="entry name" value="PKS_assoc"/>
</dbReference>
<keyword evidence="13" id="KW-1185">Reference proteome</keyword>
<dbReference type="GO" id="GO:0004312">
    <property type="term" value="F:fatty acid synthase activity"/>
    <property type="evidence" value="ECO:0007669"/>
    <property type="project" value="TreeGrafter"/>
</dbReference>
<dbReference type="GO" id="GO:0017000">
    <property type="term" value="P:antibiotic biosynthetic process"/>
    <property type="evidence" value="ECO:0007669"/>
    <property type="project" value="UniProtKB-KW"/>
</dbReference>
<dbReference type="PROSITE" id="PS00606">
    <property type="entry name" value="KS3_1"/>
    <property type="match status" value="1"/>
</dbReference>
<dbReference type="FunFam" id="3.40.47.10:FF:000019">
    <property type="entry name" value="Polyketide synthase type I"/>
    <property type="match status" value="1"/>
</dbReference>
<feature type="region of interest" description="C-terminal hotdog fold" evidence="9">
    <location>
        <begin position="1037"/>
        <end position="1172"/>
    </location>
</feature>
<dbReference type="CDD" id="cd05195">
    <property type="entry name" value="enoyl_red"/>
    <property type="match status" value="1"/>
</dbReference>
<dbReference type="Pfam" id="PF08659">
    <property type="entry name" value="KR"/>
    <property type="match status" value="1"/>
</dbReference>
<dbReference type="Gene3D" id="3.40.50.720">
    <property type="entry name" value="NAD(P)-binding Rossmann-like Domain"/>
    <property type="match status" value="1"/>
</dbReference>
<dbReference type="SUPFAM" id="SSF55048">
    <property type="entry name" value="Probable ACP-binding domain of malonyl-CoA ACP transacylase"/>
    <property type="match status" value="1"/>
</dbReference>
<comment type="caution">
    <text evidence="12">The sequence shown here is derived from an EMBL/GenBank/DDBJ whole genome shotgun (WGS) entry which is preliminary data.</text>
</comment>
<dbReference type="GO" id="GO:0004315">
    <property type="term" value="F:3-oxoacyl-[acyl-carrier-protein] synthase activity"/>
    <property type="evidence" value="ECO:0007669"/>
    <property type="project" value="InterPro"/>
</dbReference>
<proteinExistence type="predicted"/>
<dbReference type="SMART" id="SM00822">
    <property type="entry name" value="PKS_KR"/>
    <property type="match status" value="1"/>
</dbReference>
<evidence type="ECO:0000256" key="9">
    <source>
        <dbReference type="PROSITE-ProRule" id="PRU01363"/>
    </source>
</evidence>
<dbReference type="PANTHER" id="PTHR43775">
    <property type="entry name" value="FATTY ACID SYNTHASE"/>
    <property type="match status" value="1"/>
</dbReference>
<dbReference type="InterPro" id="IPR020841">
    <property type="entry name" value="PKS_Beta-ketoAc_synthase_dom"/>
</dbReference>
<dbReference type="Gene3D" id="3.10.129.110">
    <property type="entry name" value="Polyketide synthase dehydratase"/>
    <property type="match status" value="1"/>
</dbReference>
<dbReference type="Pfam" id="PF21089">
    <property type="entry name" value="PKS_DH_N"/>
    <property type="match status" value="1"/>
</dbReference>
<dbReference type="PANTHER" id="PTHR43775:SF51">
    <property type="entry name" value="INACTIVE PHENOLPHTHIOCEROL SYNTHESIS POLYKETIDE SYNTHASE TYPE I PKS1-RELATED"/>
    <property type="match status" value="1"/>
</dbReference>
<keyword evidence="7" id="KW-0511">Multifunctional enzyme</keyword>
<dbReference type="InterPro" id="IPR042104">
    <property type="entry name" value="PKS_dehydratase_sf"/>
</dbReference>
<dbReference type="PROSITE" id="PS01162">
    <property type="entry name" value="QOR_ZETA_CRYSTAL"/>
    <property type="match status" value="1"/>
</dbReference>
<evidence type="ECO:0000259" key="10">
    <source>
        <dbReference type="PROSITE" id="PS52004"/>
    </source>
</evidence>
<evidence type="ECO:0000256" key="7">
    <source>
        <dbReference type="ARBA" id="ARBA00023268"/>
    </source>
</evidence>
<evidence type="ECO:0000256" key="8">
    <source>
        <dbReference type="ARBA" id="ARBA00023315"/>
    </source>
</evidence>
<dbReference type="Proteomes" id="UP000185596">
    <property type="component" value="Unassembled WGS sequence"/>
</dbReference>
<name>A0A1Q8BUA0_9PSEU</name>
<evidence type="ECO:0000313" key="13">
    <source>
        <dbReference type="Proteomes" id="UP000185596"/>
    </source>
</evidence>
<feature type="active site" description="Proton donor; for dehydratase activity" evidence="9">
    <location>
        <position position="1096"/>
    </location>
</feature>
<keyword evidence="6" id="KW-0045">Antibiotic biosynthesis</keyword>
<dbReference type="Pfam" id="PF02801">
    <property type="entry name" value="Ketoacyl-synt_C"/>
    <property type="match status" value="1"/>
</dbReference>
<comment type="cofactor">
    <cofactor evidence="1">
        <name>pantetheine 4'-phosphate</name>
        <dbReference type="ChEBI" id="CHEBI:47942"/>
    </cofactor>
</comment>
<keyword evidence="8" id="KW-0012">Acyltransferase</keyword>
<dbReference type="PROSITE" id="PS52019">
    <property type="entry name" value="PKS_MFAS_DH"/>
    <property type="match status" value="1"/>
</dbReference>
<dbReference type="STRING" id="1912961.BU204_36975"/>
<feature type="domain" description="PKS/mFAS DH" evidence="11">
    <location>
        <begin position="908"/>
        <end position="1172"/>
    </location>
</feature>
<evidence type="ECO:0000256" key="4">
    <source>
        <dbReference type="ARBA" id="ARBA00022553"/>
    </source>
</evidence>
<dbReference type="InterPro" id="IPR001227">
    <property type="entry name" value="Ac_transferase_dom_sf"/>
</dbReference>
<dbReference type="GO" id="GO:0016491">
    <property type="term" value="F:oxidoreductase activity"/>
    <property type="evidence" value="ECO:0007669"/>
    <property type="project" value="InterPro"/>
</dbReference>
<dbReference type="InterPro" id="IPR015083">
    <property type="entry name" value="NorB/c/GfsB-D-like_docking"/>
</dbReference>
<dbReference type="InterPro" id="IPR014031">
    <property type="entry name" value="Ketoacyl_synth_C"/>
</dbReference>
<dbReference type="InterPro" id="IPR055123">
    <property type="entry name" value="SpnB-like_Rossmann"/>
</dbReference>
<dbReference type="Pfam" id="PF00109">
    <property type="entry name" value="ketoacyl-synt"/>
    <property type="match status" value="1"/>
</dbReference>
<dbReference type="Gene3D" id="3.90.180.10">
    <property type="entry name" value="Medium-chain alcohol dehydrogenases, catalytic domain"/>
    <property type="match status" value="1"/>
</dbReference>
<keyword evidence="3" id="KW-0596">Phosphopantetheine</keyword>
<dbReference type="EMBL" id="MSIE01000135">
    <property type="protein sequence ID" value="OLF05652.1"/>
    <property type="molecule type" value="Genomic_DNA"/>
</dbReference>
<dbReference type="InterPro" id="IPR016035">
    <property type="entry name" value="Acyl_Trfase/lysoPLipase"/>
</dbReference>
<dbReference type="InterPro" id="IPR011032">
    <property type="entry name" value="GroES-like_sf"/>
</dbReference>
<dbReference type="Gene3D" id="3.40.366.10">
    <property type="entry name" value="Malonyl-Coenzyme A Acyl Carrier Protein, domain 2"/>
    <property type="match status" value="1"/>
</dbReference>